<dbReference type="Pfam" id="PF12697">
    <property type="entry name" value="Abhydrolase_6"/>
    <property type="match status" value="1"/>
</dbReference>
<dbReference type="Gene3D" id="3.40.50.1820">
    <property type="entry name" value="alpha/beta hydrolase"/>
    <property type="match status" value="1"/>
</dbReference>
<keyword evidence="3" id="KW-1185">Reference proteome</keyword>
<proteinExistence type="predicted"/>
<dbReference type="EMBL" id="WBMO01000005">
    <property type="protein sequence ID" value="MDV2478340.1"/>
    <property type="molecule type" value="Genomic_DNA"/>
</dbReference>
<gene>
    <name evidence="2" type="ORF">F8M49_28305</name>
</gene>
<name>A0ABU3WWK1_9NOCA</name>
<dbReference type="SUPFAM" id="SSF53474">
    <property type="entry name" value="alpha/beta-Hydrolases"/>
    <property type="match status" value="1"/>
</dbReference>
<feature type="domain" description="AB hydrolase-1" evidence="1">
    <location>
        <begin position="15"/>
        <end position="245"/>
    </location>
</feature>
<reference evidence="2 3" key="1">
    <citation type="submission" date="2019-10" db="EMBL/GenBank/DDBJ databases">
        <title>Draft Genome Assembly of Rhodococcus zopfii DSM44189.</title>
        <authorList>
            <person name="Sutton J.M."/>
            <person name="Akob D.M."/>
            <person name="Bushman T.J."/>
        </authorList>
    </citation>
    <scope>NUCLEOTIDE SEQUENCE [LARGE SCALE GENOMIC DNA]</scope>
    <source>
        <strain evidence="2 3">DSM 44189</strain>
    </source>
</reference>
<protein>
    <submittedName>
        <fullName evidence="2">Alpha/beta hydrolase</fullName>
    </submittedName>
</protein>
<evidence type="ECO:0000313" key="3">
    <source>
        <dbReference type="Proteomes" id="UP001275440"/>
    </source>
</evidence>
<organism evidence="2 3">
    <name type="scientific">Rhodococcus zopfii</name>
    <dbReference type="NCBI Taxonomy" id="43772"/>
    <lineage>
        <taxon>Bacteria</taxon>
        <taxon>Bacillati</taxon>
        <taxon>Actinomycetota</taxon>
        <taxon>Actinomycetes</taxon>
        <taxon>Mycobacteriales</taxon>
        <taxon>Nocardiaceae</taxon>
        <taxon>Rhodococcus</taxon>
    </lineage>
</organism>
<evidence type="ECO:0000259" key="1">
    <source>
        <dbReference type="Pfam" id="PF12697"/>
    </source>
</evidence>
<dbReference type="GO" id="GO:0016787">
    <property type="term" value="F:hydrolase activity"/>
    <property type="evidence" value="ECO:0007669"/>
    <property type="project" value="UniProtKB-KW"/>
</dbReference>
<evidence type="ECO:0000313" key="2">
    <source>
        <dbReference type="EMBL" id="MDV2478340.1"/>
    </source>
</evidence>
<sequence length="272" mass="28825">MSGLLAVAERPRAVVVALHGGATNSAYFDCPGHPELSLVRTAPALGFTVLALDRPGYGSSRPHADRFARPEQRVDAALTAIDAHLGSLDRGAGIFLWGHSLGCELTVRLAADPRSTGLLGIALAGTGREHHAEARDILGTAAKYADPKGVYALLWSHPEIYPPDLVGGAPIASRTPAYEATVTARWPHTDFPALAAQVRVPVHFTAAEHEKVWRGDPQALDDIAAMFTAAPRVELHTEPDAGHNLALGFAATSYHSTVLSFVQDCIDGRSTP</sequence>
<dbReference type="Proteomes" id="UP001275440">
    <property type="component" value="Unassembled WGS sequence"/>
</dbReference>
<accession>A0ABU3WWK1</accession>
<dbReference type="InterPro" id="IPR029058">
    <property type="entry name" value="AB_hydrolase_fold"/>
</dbReference>
<keyword evidence="2" id="KW-0378">Hydrolase</keyword>
<comment type="caution">
    <text evidence="2">The sequence shown here is derived from an EMBL/GenBank/DDBJ whole genome shotgun (WGS) entry which is preliminary data.</text>
</comment>
<dbReference type="InterPro" id="IPR000073">
    <property type="entry name" value="AB_hydrolase_1"/>
</dbReference>